<reference evidence="1" key="1">
    <citation type="journal article" date="2021" name="Proc. Natl. Acad. Sci. U.S.A.">
        <title>A Catalog of Tens of Thousands of Viruses from Human Metagenomes Reveals Hidden Associations with Chronic Diseases.</title>
        <authorList>
            <person name="Tisza M.J."/>
            <person name="Buck C.B."/>
        </authorList>
    </citation>
    <scope>NUCLEOTIDE SEQUENCE</scope>
    <source>
        <strain evidence="1">CtAca11</strain>
    </source>
</reference>
<dbReference type="EMBL" id="BK015590">
    <property type="protein sequence ID" value="DAE14694.1"/>
    <property type="molecule type" value="Genomic_DNA"/>
</dbReference>
<proteinExistence type="predicted"/>
<evidence type="ECO:0000313" key="1">
    <source>
        <dbReference type="EMBL" id="DAE14694.1"/>
    </source>
</evidence>
<organism evidence="1">
    <name type="scientific">Myoviridae sp. ctAca11</name>
    <dbReference type="NCBI Taxonomy" id="2825043"/>
    <lineage>
        <taxon>Viruses</taxon>
        <taxon>Duplodnaviria</taxon>
        <taxon>Heunggongvirae</taxon>
        <taxon>Uroviricota</taxon>
        <taxon>Caudoviricetes</taxon>
    </lineage>
</organism>
<protein>
    <submittedName>
        <fullName evidence="1">Uncharacterized protein</fullName>
    </submittedName>
</protein>
<name>A0A8S5Q5S8_9CAUD</name>
<accession>A0A8S5Q5S8</accession>
<sequence>MKLIELLRLVDESEYKHNIMIGTHCGNVDMGNSSVYGVIGDFCKRNENKFCPEEVENAEVIGIDTYLLRNSYGEEDDPNANNEYELTFEVKPNLVFWLNPKDFE</sequence>